<reference evidence="1 2" key="1">
    <citation type="journal article" date="2022" name="bioRxiv">
        <title>An ancient truncated duplication of the anti-Mullerian hormone receptor type 2 gene is a potential conserved master sex determinant in the Pangasiidae catfish family.</title>
        <authorList>
            <person name="Wen M."/>
            <person name="Pan Q."/>
            <person name="Jouanno E."/>
            <person name="Montfort J."/>
            <person name="Zahm M."/>
            <person name="Cabau C."/>
            <person name="Klopp C."/>
            <person name="Iampietro C."/>
            <person name="Roques C."/>
            <person name="Bouchez O."/>
            <person name="Castinel A."/>
            <person name="Donnadieu C."/>
            <person name="Parrinello H."/>
            <person name="Poncet C."/>
            <person name="Belmonte E."/>
            <person name="Gautier V."/>
            <person name="Avarre J.-C."/>
            <person name="Dugue R."/>
            <person name="Gustiano R."/>
            <person name="Ha T.T.T."/>
            <person name="Campet M."/>
            <person name="Sriphairoj K."/>
            <person name="Ribolli J."/>
            <person name="de Almeida F.L."/>
            <person name="Desvignes T."/>
            <person name="Postlethwait J.H."/>
            <person name="Bucao C.F."/>
            <person name="Robinson-Rechavi M."/>
            <person name="Bobe J."/>
            <person name="Herpin A."/>
            <person name="Guiguen Y."/>
        </authorList>
    </citation>
    <scope>NUCLEOTIDE SEQUENCE [LARGE SCALE GENOMIC DNA]</scope>
    <source>
        <strain evidence="1">YG-Dec2019</strain>
    </source>
</reference>
<name>A0ACC5WUD7_PANGG</name>
<dbReference type="EMBL" id="CM040463">
    <property type="protein sequence ID" value="MCI4382634.1"/>
    <property type="molecule type" value="Genomic_DNA"/>
</dbReference>
<dbReference type="Proteomes" id="UP000829447">
    <property type="component" value="Linkage Group LG10"/>
</dbReference>
<sequence>MMEWHPILASLVPVDRLRIHYDPKLDDWLRTMNEIFCYGLLHYLSELIEMGVLQLKHALVSHHRDAELGNCSHASDIETRRV</sequence>
<evidence type="ECO:0000313" key="1">
    <source>
        <dbReference type="EMBL" id="MCI4382634.1"/>
    </source>
</evidence>
<organism evidence="1 2">
    <name type="scientific">Pangasianodon gigas</name>
    <name type="common">Mekong giant catfish</name>
    <name type="synonym">Pangasius gigas</name>
    <dbReference type="NCBI Taxonomy" id="30993"/>
    <lineage>
        <taxon>Eukaryota</taxon>
        <taxon>Metazoa</taxon>
        <taxon>Chordata</taxon>
        <taxon>Craniata</taxon>
        <taxon>Vertebrata</taxon>
        <taxon>Euteleostomi</taxon>
        <taxon>Actinopterygii</taxon>
        <taxon>Neopterygii</taxon>
        <taxon>Teleostei</taxon>
        <taxon>Ostariophysi</taxon>
        <taxon>Siluriformes</taxon>
        <taxon>Pangasiidae</taxon>
        <taxon>Pangasianodon</taxon>
    </lineage>
</organism>
<protein>
    <submittedName>
        <fullName evidence="1">Uncharacterized protein</fullName>
    </submittedName>
</protein>
<keyword evidence="2" id="KW-1185">Reference proteome</keyword>
<evidence type="ECO:0000313" key="2">
    <source>
        <dbReference type="Proteomes" id="UP000829447"/>
    </source>
</evidence>
<comment type="caution">
    <text evidence="1">The sequence shown here is derived from an EMBL/GenBank/DDBJ whole genome shotgun (WGS) entry which is preliminary data.</text>
</comment>
<gene>
    <name evidence="1" type="ORF">PGIGA_G00017090</name>
</gene>
<proteinExistence type="predicted"/>
<accession>A0ACC5WUD7</accession>